<sequence>MAIYKSYKFSSPPQDLTCISCDICGSNDVIETIEGFVCRSCGIVLEIKRLQYDRPFNDDIVQYTKGLGSTQIGTRRERYISSSLK</sequence>
<proteinExistence type="predicted"/>
<evidence type="ECO:0008006" key="2">
    <source>
        <dbReference type="Google" id="ProtNLM"/>
    </source>
</evidence>
<evidence type="ECO:0000313" key="1">
    <source>
        <dbReference type="EMBL" id="KKL93061.1"/>
    </source>
</evidence>
<name>A0A0F9GR23_9ZZZZ</name>
<organism evidence="1">
    <name type="scientific">marine sediment metagenome</name>
    <dbReference type="NCBI Taxonomy" id="412755"/>
    <lineage>
        <taxon>unclassified sequences</taxon>
        <taxon>metagenomes</taxon>
        <taxon>ecological metagenomes</taxon>
    </lineage>
</organism>
<reference evidence="1" key="1">
    <citation type="journal article" date="2015" name="Nature">
        <title>Complex archaea that bridge the gap between prokaryotes and eukaryotes.</title>
        <authorList>
            <person name="Spang A."/>
            <person name="Saw J.H."/>
            <person name="Jorgensen S.L."/>
            <person name="Zaremba-Niedzwiedzka K."/>
            <person name="Martijn J."/>
            <person name="Lind A.E."/>
            <person name="van Eijk R."/>
            <person name="Schleper C."/>
            <person name="Guy L."/>
            <person name="Ettema T.J."/>
        </authorList>
    </citation>
    <scope>NUCLEOTIDE SEQUENCE</scope>
</reference>
<protein>
    <recommendedName>
        <fullName evidence="2">TFIIB-type domain-containing protein</fullName>
    </recommendedName>
</protein>
<gene>
    <name evidence="1" type="ORF">LCGC14_1878470</name>
</gene>
<dbReference type="EMBL" id="LAZR01019297">
    <property type="protein sequence ID" value="KKL93061.1"/>
    <property type="molecule type" value="Genomic_DNA"/>
</dbReference>
<accession>A0A0F9GR23</accession>
<dbReference type="AlphaFoldDB" id="A0A0F9GR23"/>
<comment type="caution">
    <text evidence="1">The sequence shown here is derived from an EMBL/GenBank/DDBJ whole genome shotgun (WGS) entry which is preliminary data.</text>
</comment>